<dbReference type="SMART" id="SM00849">
    <property type="entry name" value="Lactamase_B"/>
    <property type="match status" value="1"/>
</dbReference>
<dbReference type="Proteomes" id="UP001056500">
    <property type="component" value="Chromosome"/>
</dbReference>
<name>A0ABY4WEM7_9BACL</name>
<dbReference type="Gene3D" id="3.60.15.10">
    <property type="entry name" value="Ribonuclease Z/Hydroxyacylglutathione hydrolase-like"/>
    <property type="match status" value="1"/>
</dbReference>
<evidence type="ECO:0000313" key="6">
    <source>
        <dbReference type="Proteomes" id="UP001056500"/>
    </source>
</evidence>
<dbReference type="EMBL" id="CP098755">
    <property type="protein sequence ID" value="USG65615.1"/>
    <property type="molecule type" value="Genomic_DNA"/>
</dbReference>
<comment type="catalytic activity">
    <reaction evidence="3">
        <text>3',5'-cyclic UMP + H2O = UMP + H(+)</text>
        <dbReference type="Rhea" id="RHEA:70575"/>
        <dbReference type="ChEBI" id="CHEBI:15377"/>
        <dbReference type="ChEBI" id="CHEBI:15378"/>
        <dbReference type="ChEBI" id="CHEBI:57865"/>
        <dbReference type="ChEBI" id="CHEBI:184387"/>
    </reaction>
    <physiologicalReaction direction="left-to-right" evidence="3">
        <dbReference type="Rhea" id="RHEA:70576"/>
    </physiologicalReaction>
</comment>
<dbReference type="InterPro" id="IPR036866">
    <property type="entry name" value="RibonucZ/Hydroxyglut_hydro"/>
</dbReference>
<gene>
    <name evidence="5" type="ORF">NDK47_26535</name>
</gene>
<keyword evidence="6" id="KW-1185">Reference proteome</keyword>
<evidence type="ECO:0000256" key="3">
    <source>
        <dbReference type="ARBA" id="ARBA00048505"/>
    </source>
</evidence>
<dbReference type="InterPro" id="IPR050855">
    <property type="entry name" value="NDM-1-like"/>
</dbReference>
<dbReference type="PANTHER" id="PTHR42951:SF15">
    <property type="entry name" value="METALLO-BETA-LACTAMASE SUPERFAMILY PROTEIN"/>
    <property type="match status" value="1"/>
</dbReference>
<sequence length="248" mass="26853">MKGSTGVKMLELQEEGLGGRTFLHPALIWDAEGAVLVDTGMPGSWERIRAEILAAGVSLDQLKAVILTHQDFDHIGSLPDILQELGGRIQVYAHALDQPYIEGELPLIKTTPSKMAPMLAALPEAERQKVLDLFGNPPKAKVDQTLADGDVFPCFGGIQVIHTPGHTPGHISLYVKGNKTLIAGDAMVCAEGILHGPVARATLDMDEALCSVKKFLDFEIESAICYHGGRCDQNVREQIEQLVEPESK</sequence>
<dbReference type="SUPFAM" id="SSF56281">
    <property type="entry name" value="Metallo-hydrolase/oxidoreductase"/>
    <property type="match status" value="1"/>
</dbReference>
<evidence type="ECO:0000259" key="4">
    <source>
        <dbReference type="SMART" id="SM00849"/>
    </source>
</evidence>
<protein>
    <submittedName>
        <fullName evidence="5">MBL fold metallo-hydrolase</fullName>
    </submittedName>
</protein>
<accession>A0ABY4WEM7</accession>
<organism evidence="5 6">
    <name type="scientific">Brevibacillus ruminantium</name>
    <dbReference type="NCBI Taxonomy" id="2950604"/>
    <lineage>
        <taxon>Bacteria</taxon>
        <taxon>Bacillati</taxon>
        <taxon>Bacillota</taxon>
        <taxon>Bacilli</taxon>
        <taxon>Bacillales</taxon>
        <taxon>Paenibacillaceae</taxon>
        <taxon>Brevibacillus</taxon>
    </lineage>
</organism>
<evidence type="ECO:0000256" key="2">
    <source>
        <dbReference type="ARBA" id="ARBA00034301"/>
    </source>
</evidence>
<comment type="function">
    <text evidence="2">Counteracts the endogenous Pycsar antiviral defense system. Phosphodiesterase that enables metal-dependent hydrolysis of host cyclic nucleotide Pycsar defense signals such as cCMP and cUMP.</text>
</comment>
<evidence type="ECO:0000256" key="1">
    <source>
        <dbReference type="ARBA" id="ARBA00034221"/>
    </source>
</evidence>
<comment type="catalytic activity">
    <reaction evidence="1">
        <text>3',5'-cyclic CMP + H2O = CMP + H(+)</text>
        <dbReference type="Rhea" id="RHEA:72675"/>
        <dbReference type="ChEBI" id="CHEBI:15377"/>
        <dbReference type="ChEBI" id="CHEBI:15378"/>
        <dbReference type="ChEBI" id="CHEBI:58003"/>
        <dbReference type="ChEBI" id="CHEBI:60377"/>
    </reaction>
    <physiologicalReaction direction="left-to-right" evidence="1">
        <dbReference type="Rhea" id="RHEA:72676"/>
    </physiologicalReaction>
</comment>
<dbReference type="RefSeq" id="WP_251872702.1">
    <property type="nucleotide sequence ID" value="NZ_CP098755.1"/>
</dbReference>
<dbReference type="PANTHER" id="PTHR42951">
    <property type="entry name" value="METALLO-BETA-LACTAMASE DOMAIN-CONTAINING"/>
    <property type="match status" value="1"/>
</dbReference>
<evidence type="ECO:0000313" key="5">
    <source>
        <dbReference type="EMBL" id="USG65615.1"/>
    </source>
</evidence>
<proteinExistence type="predicted"/>
<feature type="domain" description="Metallo-beta-lactamase" evidence="4">
    <location>
        <begin position="22"/>
        <end position="227"/>
    </location>
</feature>
<reference evidence="5" key="1">
    <citation type="submission" date="2022-06" db="EMBL/GenBank/DDBJ databases">
        <title>Genome sequencing of Brevibacillus sp. BB3-R1.</title>
        <authorList>
            <person name="Heo J."/>
            <person name="Lee D."/>
            <person name="Won M."/>
            <person name="Han B.-H."/>
            <person name="Hong S.-B."/>
            <person name="Kwon S.-W."/>
        </authorList>
    </citation>
    <scope>NUCLEOTIDE SEQUENCE</scope>
    <source>
        <strain evidence="5">BB3-R1</strain>
    </source>
</reference>
<dbReference type="Pfam" id="PF00753">
    <property type="entry name" value="Lactamase_B"/>
    <property type="match status" value="1"/>
</dbReference>
<dbReference type="InterPro" id="IPR001279">
    <property type="entry name" value="Metallo-B-lactamas"/>
</dbReference>
<dbReference type="CDD" id="cd07721">
    <property type="entry name" value="yflN-like_MBL-fold"/>
    <property type="match status" value="1"/>
</dbReference>